<dbReference type="STRING" id="420662.Mpe_A0452"/>
<evidence type="ECO:0008006" key="3">
    <source>
        <dbReference type="Google" id="ProtNLM"/>
    </source>
</evidence>
<dbReference type="eggNOG" id="ENOG50313B9">
    <property type="taxonomic scope" value="Bacteria"/>
</dbReference>
<dbReference type="CDD" id="cd08863">
    <property type="entry name" value="SRPBCC_DUF1857"/>
    <property type="match status" value="1"/>
</dbReference>
<dbReference type="SUPFAM" id="SSF55961">
    <property type="entry name" value="Bet v1-like"/>
    <property type="match status" value="1"/>
</dbReference>
<dbReference type="Pfam" id="PF08982">
    <property type="entry name" value="AtaL"/>
    <property type="match status" value="1"/>
</dbReference>
<reference evidence="1 2" key="1">
    <citation type="journal article" date="2007" name="J. Bacteriol.">
        <title>Whole-genome analysis of the methyl tert-butyl ether-degrading beta-proteobacterium Methylibium petroleiphilum PM1.</title>
        <authorList>
            <person name="Kane S.R."/>
            <person name="Chakicherla A.Y."/>
            <person name="Chain P.S.G."/>
            <person name="Schmidt R."/>
            <person name="Shin M.W."/>
            <person name="Legler T.C."/>
            <person name="Scow K.M."/>
            <person name="Larimer F.W."/>
            <person name="Lucas S.M."/>
            <person name="Richardson P.M."/>
            <person name="Hristova K.R."/>
        </authorList>
    </citation>
    <scope>NUCLEOTIDE SEQUENCE [LARGE SCALE GENOMIC DNA]</scope>
    <source>
        <strain evidence="2">ATCC BAA-1232 / LMG 22953 / PM1</strain>
    </source>
</reference>
<organism evidence="1 2">
    <name type="scientific">Methylibium petroleiphilum (strain ATCC BAA-1232 / LMG 22953 / PM1)</name>
    <dbReference type="NCBI Taxonomy" id="420662"/>
    <lineage>
        <taxon>Bacteria</taxon>
        <taxon>Pseudomonadati</taxon>
        <taxon>Pseudomonadota</taxon>
        <taxon>Betaproteobacteria</taxon>
        <taxon>Burkholderiales</taxon>
        <taxon>Sphaerotilaceae</taxon>
        <taxon>Methylibium</taxon>
    </lineage>
</organism>
<dbReference type="EMBL" id="CP000555">
    <property type="protein sequence ID" value="ABM93414.1"/>
    <property type="molecule type" value="Genomic_DNA"/>
</dbReference>
<evidence type="ECO:0000313" key="2">
    <source>
        <dbReference type="Proteomes" id="UP000000366"/>
    </source>
</evidence>
<dbReference type="RefSeq" id="WP_011828052.1">
    <property type="nucleotide sequence ID" value="NC_008825.1"/>
</dbReference>
<dbReference type="InterPro" id="IPR023393">
    <property type="entry name" value="START-like_dom_sf"/>
</dbReference>
<evidence type="ECO:0000313" key="1">
    <source>
        <dbReference type="EMBL" id="ABM93414.1"/>
    </source>
</evidence>
<name>A2SCX5_METPP</name>
<accession>A2SCX5</accession>
<dbReference type="Gene3D" id="3.30.530.20">
    <property type="match status" value="1"/>
</dbReference>
<keyword evidence="2" id="KW-1185">Reference proteome</keyword>
<dbReference type="InterPro" id="IPR015075">
    <property type="entry name" value="AtaL"/>
</dbReference>
<dbReference type="AlphaFoldDB" id="A2SCX5"/>
<dbReference type="KEGG" id="mpt:Mpe_A0452"/>
<sequence length="155" mass="17855">MRYEHLLQVTDPADPRVPPMSRAELWRGLLVRVESPQQFPLGPDRCEARAGAHARERRRSVHFGALRFEDTVQLEPEQRIVFTPEPHEGAAPVRLTVTIEEPAPGALFLRFVYETDDAGSAEEKALQGYRQQAWLELDRDMLRTLREWQTQGRLA</sequence>
<dbReference type="HOGENOM" id="CLU_1675509_0_0_4"/>
<dbReference type="Proteomes" id="UP000000366">
    <property type="component" value="Chromosome"/>
</dbReference>
<protein>
    <recommendedName>
        <fullName evidence="3">DUF1857 domain-containing protein</fullName>
    </recommendedName>
</protein>
<proteinExistence type="predicted"/>
<gene>
    <name evidence="1" type="ordered locus">Mpe_A0452</name>
</gene>